<sequence length="143" mass="16053">MKAYLVAALIAVPAIALAADKPDMTEGLWEITSKVNMPGMPMQMPAHTMQHCFTKEDIAKGDKTVPQNQQSDQKCDMVERRMTGNKLNYKMVCSGKNKMTMTGEVIYSRTSYRGTSQMDMVQNGQPMRMTTEYSAKRLGNCKK</sequence>
<keyword evidence="3" id="KW-1185">Reference proteome</keyword>
<evidence type="ECO:0000313" key="3">
    <source>
        <dbReference type="Proteomes" id="UP000242869"/>
    </source>
</evidence>
<proteinExistence type="predicted"/>
<dbReference type="EMBL" id="FOVE01000003">
    <property type="protein sequence ID" value="SFN12710.1"/>
    <property type="molecule type" value="Genomic_DNA"/>
</dbReference>
<feature type="chain" id="PRO_5017203538" description="DUF3617 family protein" evidence="1">
    <location>
        <begin position="19"/>
        <end position="143"/>
    </location>
</feature>
<dbReference type="InterPro" id="IPR022061">
    <property type="entry name" value="DUF3617"/>
</dbReference>
<dbReference type="RefSeq" id="WP_177187755.1">
    <property type="nucleotide sequence ID" value="NZ_FOVE01000003.1"/>
</dbReference>
<evidence type="ECO:0008006" key="4">
    <source>
        <dbReference type="Google" id="ProtNLM"/>
    </source>
</evidence>
<name>A0A1I4WHG6_9NEIS</name>
<organism evidence="2 3">
    <name type="scientific">Formivibrio citricus</name>
    <dbReference type="NCBI Taxonomy" id="83765"/>
    <lineage>
        <taxon>Bacteria</taxon>
        <taxon>Pseudomonadati</taxon>
        <taxon>Pseudomonadota</taxon>
        <taxon>Betaproteobacteria</taxon>
        <taxon>Neisseriales</taxon>
        <taxon>Chitinibacteraceae</taxon>
        <taxon>Formivibrio</taxon>
    </lineage>
</organism>
<dbReference type="AlphaFoldDB" id="A0A1I4WHG6"/>
<dbReference type="Proteomes" id="UP000242869">
    <property type="component" value="Unassembled WGS sequence"/>
</dbReference>
<protein>
    <recommendedName>
        <fullName evidence="4">DUF3617 family protein</fullName>
    </recommendedName>
</protein>
<accession>A0A1I4WHG6</accession>
<gene>
    <name evidence="2" type="ORF">SAMN05660284_00600</name>
</gene>
<dbReference type="STRING" id="83765.SAMN05660284_00600"/>
<evidence type="ECO:0000256" key="1">
    <source>
        <dbReference type="SAM" id="SignalP"/>
    </source>
</evidence>
<evidence type="ECO:0000313" key="2">
    <source>
        <dbReference type="EMBL" id="SFN12710.1"/>
    </source>
</evidence>
<keyword evidence="1" id="KW-0732">Signal</keyword>
<reference evidence="3" key="1">
    <citation type="submission" date="2016-10" db="EMBL/GenBank/DDBJ databases">
        <authorList>
            <person name="Varghese N."/>
            <person name="Submissions S."/>
        </authorList>
    </citation>
    <scope>NUCLEOTIDE SEQUENCE [LARGE SCALE GENOMIC DNA]</scope>
    <source>
        <strain evidence="3">DSM 6150</strain>
    </source>
</reference>
<dbReference type="Pfam" id="PF12276">
    <property type="entry name" value="DUF3617"/>
    <property type="match status" value="1"/>
</dbReference>
<feature type="signal peptide" evidence="1">
    <location>
        <begin position="1"/>
        <end position="18"/>
    </location>
</feature>